<comment type="caution">
    <text evidence="2">The sequence shown here is derived from an EMBL/GenBank/DDBJ whole genome shotgun (WGS) entry which is preliminary data.</text>
</comment>
<organism evidence="2 3">
    <name type="scientific">Candidatus Erwinia dacicola</name>
    <dbReference type="NCBI Taxonomy" id="252393"/>
    <lineage>
        <taxon>Bacteria</taxon>
        <taxon>Pseudomonadati</taxon>
        <taxon>Pseudomonadota</taxon>
        <taxon>Gammaproteobacteria</taxon>
        <taxon>Enterobacterales</taxon>
        <taxon>Erwiniaceae</taxon>
        <taxon>Erwinia</taxon>
    </lineage>
</organism>
<accession>A0A328TLY3</accession>
<dbReference type="EMBL" id="LJAM02000365">
    <property type="protein sequence ID" value="RAP70382.1"/>
    <property type="molecule type" value="Genomic_DNA"/>
</dbReference>
<reference evidence="2" key="1">
    <citation type="submission" date="2018-04" db="EMBL/GenBank/DDBJ databases">
        <title>Genomes of the Obligate Erwinia dacicola and Facultative Enterobacter sp. OLF Endosymbionts of the Olive Fruit fly, Bactrocera oleae.</title>
        <authorList>
            <person name="Estes A.M."/>
            <person name="Hearn D.J."/>
            <person name="Agarwal S."/>
            <person name="Pierson E.A."/>
            <person name="Dunning-Hotopp J.C."/>
        </authorList>
    </citation>
    <scope>NUCLEOTIDE SEQUENCE [LARGE SCALE GENOMIC DNA]</scope>
    <source>
        <strain evidence="2">Oroville</strain>
    </source>
</reference>
<evidence type="ECO:0000313" key="3">
    <source>
        <dbReference type="Proteomes" id="UP000244334"/>
    </source>
</evidence>
<keyword evidence="1" id="KW-1133">Transmembrane helix</keyword>
<sequence>MQAACASRVTNPSRLVSALRLLTSLTQLFALGFWLGAEWLWWVAAWF</sequence>
<dbReference type="Proteomes" id="UP000244334">
    <property type="component" value="Unassembled WGS sequence"/>
</dbReference>
<name>A0A328TLY3_9GAMM</name>
<evidence type="ECO:0000256" key="1">
    <source>
        <dbReference type="SAM" id="Phobius"/>
    </source>
</evidence>
<evidence type="ECO:0000313" key="2">
    <source>
        <dbReference type="EMBL" id="RAP70382.1"/>
    </source>
</evidence>
<dbReference type="AlphaFoldDB" id="A0A328TLY3"/>
<protein>
    <submittedName>
        <fullName evidence="2">Major facilitator superfamily MFS_1 domain protein</fullName>
    </submittedName>
</protein>
<keyword evidence="3" id="KW-1185">Reference proteome</keyword>
<keyword evidence="1" id="KW-0812">Transmembrane</keyword>
<keyword evidence="1" id="KW-0472">Membrane</keyword>
<proteinExistence type="predicted"/>
<feature type="transmembrane region" description="Helical" evidence="1">
    <location>
        <begin position="21"/>
        <end position="42"/>
    </location>
</feature>
<gene>
    <name evidence="2" type="ORF">ACZ87_02813</name>
</gene>